<feature type="non-terminal residue" evidence="5">
    <location>
        <position position="404"/>
    </location>
</feature>
<gene>
    <name evidence="5" type="ORF">CXG81DRAFT_11869</name>
</gene>
<reference evidence="6" key="1">
    <citation type="journal article" date="2018" name="Nat. Microbiol.">
        <title>Leveraging single-cell genomics to expand the fungal tree of life.</title>
        <authorList>
            <person name="Ahrendt S.R."/>
            <person name="Quandt C.A."/>
            <person name="Ciobanu D."/>
            <person name="Clum A."/>
            <person name="Salamov A."/>
            <person name="Andreopoulos B."/>
            <person name="Cheng J.F."/>
            <person name="Woyke T."/>
            <person name="Pelin A."/>
            <person name="Henrissat B."/>
            <person name="Reynolds N.K."/>
            <person name="Benny G.L."/>
            <person name="Smith M.E."/>
            <person name="James T.Y."/>
            <person name="Grigoriev I.V."/>
        </authorList>
    </citation>
    <scope>NUCLEOTIDE SEQUENCE [LARGE SCALE GENOMIC DNA]</scope>
    <source>
        <strain evidence="6">ATCC 52028</strain>
    </source>
</reference>
<dbReference type="OrthoDB" id="5560525at2759"/>
<feature type="domain" description="GDP/GTP exchange factor Sec2 N-terminal" evidence="4">
    <location>
        <begin position="72"/>
        <end position="197"/>
    </location>
</feature>
<dbReference type="AlphaFoldDB" id="A0A4P9X8Y3"/>
<dbReference type="GO" id="GO:0005085">
    <property type="term" value="F:guanyl-nucleotide exchange factor activity"/>
    <property type="evidence" value="ECO:0007669"/>
    <property type="project" value="InterPro"/>
</dbReference>
<dbReference type="GO" id="GO:0006887">
    <property type="term" value="P:exocytosis"/>
    <property type="evidence" value="ECO:0007669"/>
    <property type="project" value="TreeGrafter"/>
</dbReference>
<evidence type="ECO:0000313" key="6">
    <source>
        <dbReference type="Proteomes" id="UP000274922"/>
    </source>
</evidence>
<protein>
    <recommendedName>
        <fullName evidence="4">GDP/GTP exchange factor Sec2 N-terminal domain-containing protein</fullName>
    </recommendedName>
</protein>
<name>A0A4P9X8Y3_9FUNG</name>
<feature type="region of interest" description="Disordered" evidence="3">
    <location>
        <begin position="216"/>
        <end position="244"/>
    </location>
</feature>
<proteinExistence type="predicted"/>
<dbReference type="Proteomes" id="UP000274922">
    <property type="component" value="Unassembled WGS sequence"/>
</dbReference>
<dbReference type="EMBL" id="ML014169">
    <property type="protein sequence ID" value="RKP01530.1"/>
    <property type="molecule type" value="Genomic_DNA"/>
</dbReference>
<organism evidence="5 6">
    <name type="scientific">Caulochytrium protostelioides</name>
    <dbReference type="NCBI Taxonomy" id="1555241"/>
    <lineage>
        <taxon>Eukaryota</taxon>
        <taxon>Fungi</taxon>
        <taxon>Fungi incertae sedis</taxon>
        <taxon>Chytridiomycota</taxon>
        <taxon>Chytridiomycota incertae sedis</taxon>
        <taxon>Chytridiomycetes</taxon>
        <taxon>Caulochytriales</taxon>
        <taxon>Caulochytriaceae</taxon>
        <taxon>Caulochytrium</taxon>
    </lineage>
</organism>
<evidence type="ECO:0000256" key="1">
    <source>
        <dbReference type="ARBA" id="ARBA00023054"/>
    </source>
</evidence>
<dbReference type="Pfam" id="PF06428">
    <property type="entry name" value="Sec2p"/>
    <property type="match status" value="1"/>
</dbReference>
<dbReference type="PANTHER" id="PTHR14430">
    <property type="entry name" value="RABIN3-RELATED"/>
    <property type="match status" value="1"/>
</dbReference>
<feature type="compositionally biased region" description="Polar residues" evidence="3">
    <location>
        <begin position="218"/>
        <end position="230"/>
    </location>
</feature>
<keyword evidence="6" id="KW-1185">Reference proteome</keyword>
<dbReference type="GO" id="GO:0051286">
    <property type="term" value="C:cell tip"/>
    <property type="evidence" value="ECO:0007669"/>
    <property type="project" value="TreeGrafter"/>
</dbReference>
<dbReference type="InterPro" id="IPR009449">
    <property type="entry name" value="Sec2_N"/>
</dbReference>
<evidence type="ECO:0000256" key="2">
    <source>
        <dbReference type="SAM" id="Coils"/>
    </source>
</evidence>
<dbReference type="Gene3D" id="6.10.140.910">
    <property type="match status" value="1"/>
</dbReference>
<evidence type="ECO:0000259" key="4">
    <source>
        <dbReference type="Pfam" id="PF06428"/>
    </source>
</evidence>
<dbReference type="PANTHER" id="PTHR14430:SF0">
    <property type="entry name" value="SEC2P DOMAIN-CONTAINING PROTEIN"/>
    <property type="match status" value="1"/>
</dbReference>
<sequence length="404" mass="45577">MTRTGSASSAAALPAQDPSCPCTQILDPTATSALCRLCHGAIPRVQMLIELNQRFRRDNDEFQHKLAVSYMRHDESALEMSRLRERSDELQTHLALRTQELSSVQKSLSAMGEKLVDEIEKRAELQHSKEAIQEELEDLTRSLFEEANVLVAEEARRRHGHEQREQTLEVQLDAMRGQLQMEREQLTELKERLAEMQRREMEMDELAARDAALGNDDSLASEQPSASSDHGWTPMPASSSASAGVADGPVYDSLLLAEFRDFLQQSPSLKTTKLHTVPFMKNVLEDDVTPCLKFGNNPRTSTRKLVDAIAMNTCFVEEVADPELGDGPLSAAGDPARCRYHFKTTDAADDPWCPICLLCRDRLVAVCEFYNLIRHIRQGLYAQRRVDDVFADVVRLKRNMHDAR</sequence>
<dbReference type="STRING" id="1555241.A0A4P9X8Y3"/>
<dbReference type="InterPro" id="IPR040351">
    <property type="entry name" value="RAB3IL/RAB3IP/Sec2"/>
</dbReference>
<keyword evidence="1 2" id="KW-0175">Coiled coil</keyword>
<evidence type="ECO:0000256" key="3">
    <source>
        <dbReference type="SAM" id="MobiDB-lite"/>
    </source>
</evidence>
<accession>A0A4P9X8Y3</accession>
<dbReference type="CDD" id="cd21044">
    <property type="entry name" value="Rab11BD_RAB3IP_like"/>
    <property type="match status" value="1"/>
</dbReference>
<dbReference type="SUPFAM" id="SSF144284">
    <property type="entry name" value="Sec2 N-terminal region"/>
    <property type="match status" value="1"/>
</dbReference>
<feature type="coiled-coil region" evidence="2">
    <location>
        <begin position="115"/>
        <end position="209"/>
    </location>
</feature>
<dbReference type="GO" id="GO:0070319">
    <property type="term" value="C:Golgi to plasma membrane transport vesicle"/>
    <property type="evidence" value="ECO:0007669"/>
    <property type="project" value="TreeGrafter"/>
</dbReference>
<evidence type="ECO:0000313" key="5">
    <source>
        <dbReference type="EMBL" id="RKP01530.1"/>
    </source>
</evidence>
<dbReference type="Pfam" id="PF25555">
    <property type="entry name" value="RAB3A-like_C"/>
    <property type="match status" value="1"/>
</dbReference>